<protein>
    <submittedName>
        <fullName evidence="1">Uncharacterized protein</fullName>
    </submittedName>
</protein>
<reference evidence="2" key="1">
    <citation type="journal article" date="2019" name="Int. J. Syst. Evol. Microbiol.">
        <title>The Global Catalogue of Microorganisms (GCM) 10K type strain sequencing project: providing services to taxonomists for standard genome sequencing and annotation.</title>
        <authorList>
            <consortium name="The Broad Institute Genomics Platform"/>
            <consortium name="The Broad Institute Genome Sequencing Center for Infectious Disease"/>
            <person name="Wu L."/>
            <person name="Ma J."/>
        </authorList>
    </citation>
    <scope>NUCLEOTIDE SEQUENCE [LARGE SCALE GENOMIC DNA]</scope>
    <source>
        <strain evidence="2">JCM 3272</strain>
    </source>
</reference>
<evidence type="ECO:0000313" key="1">
    <source>
        <dbReference type="EMBL" id="GAA2397092.1"/>
    </source>
</evidence>
<comment type="caution">
    <text evidence="1">The sequence shown here is derived from an EMBL/GenBank/DDBJ whole genome shotgun (WGS) entry which is preliminary data.</text>
</comment>
<accession>A0ABP5VBT6</accession>
<evidence type="ECO:0000313" key="2">
    <source>
        <dbReference type="Proteomes" id="UP001501444"/>
    </source>
</evidence>
<dbReference type="EMBL" id="BAAARV010000147">
    <property type="protein sequence ID" value="GAA2397092.1"/>
    <property type="molecule type" value="Genomic_DNA"/>
</dbReference>
<sequence>MGLLVVGGGLLGVRLDCVTAVSGAAHLTGGCGRGVRADQPAVRRGTRHRGTGRSHLAGLYDRAIAERFTAASRPASRIVVGCGTAVALIGTLTTGRKAMERRSKELGTELVDA</sequence>
<keyword evidence="2" id="KW-1185">Reference proteome</keyword>
<name>A0ABP5VBT6_9ACTN</name>
<dbReference type="Proteomes" id="UP001501444">
    <property type="component" value="Unassembled WGS sequence"/>
</dbReference>
<organism evidence="1 2">
    <name type="scientific">Dactylosporangium salmoneum</name>
    <dbReference type="NCBI Taxonomy" id="53361"/>
    <lineage>
        <taxon>Bacteria</taxon>
        <taxon>Bacillati</taxon>
        <taxon>Actinomycetota</taxon>
        <taxon>Actinomycetes</taxon>
        <taxon>Micromonosporales</taxon>
        <taxon>Micromonosporaceae</taxon>
        <taxon>Dactylosporangium</taxon>
    </lineage>
</organism>
<gene>
    <name evidence="1" type="ORF">GCM10010170_113490</name>
</gene>
<proteinExistence type="predicted"/>